<dbReference type="Proteomes" id="UP000293045">
    <property type="component" value="Unassembled WGS sequence"/>
</dbReference>
<proteinExistence type="predicted"/>
<evidence type="ECO:0000313" key="3">
    <source>
        <dbReference type="Proteomes" id="UP000293045"/>
    </source>
</evidence>
<name>A0A4Q9LGD4_9MICR</name>
<dbReference type="VEuPathDB" id="MicrosporidiaDB:CWI39_0386p0010"/>
<protein>
    <submittedName>
        <fullName evidence="2">Uncharacterized protein</fullName>
    </submittedName>
</protein>
<gene>
    <name evidence="2" type="ORF">CWI39_0386p0010</name>
</gene>
<comment type="caution">
    <text evidence="2">The sequence shown here is derived from an EMBL/GenBank/DDBJ whole genome shotgun (WGS) entry which is preliminary data.</text>
</comment>
<evidence type="ECO:0000256" key="1">
    <source>
        <dbReference type="SAM" id="MobiDB-lite"/>
    </source>
</evidence>
<dbReference type="AlphaFoldDB" id="A0A4Q9LGD4"/>
<feature type="region of interest" description="Disordered" evidence="1">
    <location>
        <begin position="112"/>
        <end position="134"/>
    </location>
</feature>
<evidence type="ECO:0000313" key="2">
    <source>
        <dbReference type="EMBL" id="TBU07007.1"/>
    </source>
</evidence>
<reference evidence="2 3" key="1">
    <citation type="submission" date="2017-12" db="EMBL/GenBank/DDBJ databases">
        <authorList>
            <person name="Pombert J.-F."/>
            <person name="Haag K.L."/>
            <person name="Ebert D."/>
        </authorList>
    </citation>
    <scope>NUCLEOTIDE SEQUENCE [LARGE SCALE GENOMIC DNA]</scope>
    <source>
        <strain evidence="2">IL-BN-2</strain>
    </source>
</reference>
<organism evidence="2 3">
    <name type="scientific">Hamiltosporidium magnivora</name>
    <dbReference type="NCBI Taxonomy" id="148818"/>
    <lineage>
        <taxon>Eukaryota</taxon>
        <taxon>Fungi</taxon>
        <taxon>Fungi incertae sedis</taxon>
        <taxon>Microsporidia</taxon>
        <taxon>Dubosqiidae</taxon>
        <taxon>Hamiltosporidium</taxon>
    </lineage>
</organism>
<sequence length="690" mass="81592">MVFFYVILNKTTTIRFISDISDFFREELNVLDSKKLPINMFFLFHIMHIFFSNAEASPIPKKCKKSDSRHVEFEHPNQKNRKNNPNHCDVGNIFSLAAKDIKLFQKNDSLKRSNERKEVNDRTKGDPEQIEEEKSTAISQIPFIQINNLFAKNPEINFEHKASEVFSFGDEPLNNVQSFPQTKLPSFKTVFPKQFYDYENLESTKIESRTQSTSEKQIFYFDISIRSENSVLENIKEHSFDDSTPCINEAQGFCSEIENKDSEPNGEIESDFDKNNSSLQVNHTQRKHDQGIDFSNVCESRWPYNNIKIQNRDIVIEKFAIEMTNKVSTTLQNELSLIIQEELGGKLNKQDNSTGVDLGEPEILSNLQKENERFFTKELKTNEDFEEIVEHGKRLVKFEANSYLNPRTSDEMQKAQGFNLINYSHDFKNTKIHFIVPEIKYLLNSFEKNDNSIILKGHALLVDYYCKIIKILANLIFENNINANKNKTKEENNEAKILMNRRIFFLRKLLAELYILFQNEFNKVEIYRILNMINYFSTLVRNNRSYFRKLPCMLKLRYIFRFLFDPDSKPNNNFLAELIQDINNIYTENKTENLEMFFQKKLTDLFYNYYCLPIYYEKVLTIINGYKIYPNIRNILDRETKKIKDLHKQTCMNSTAENAEAYLNVKLEEFMELERTLSYLEKKYCRKLFS</sequence>
<dbReference type="VEuPathDB" id="MicrosporidiaDB:CWI36_0271p0050"/>
<accession>A0A4Q9LGD4</accession>
<dbReference type="EMBL" id="PIXR01000386">
    <property type="protein sequence ID" value="TBU07007.1"/>
    <property type="molecule type" value="Genomic_DNA"/>
</dbReference>